<feature type="transmembrane region" description="Helical" evidence="1">
    <location>
        <begin position="83"/>
        <end position="109"/>
    </location>
</feature>
<dbReference type="HOGENOM" id="CLU_1415111_0_0_1"/>
<keyword evidence="3" id="KW-1185">Reference proteome</keyword>
<accession>S8BIE1</accession>
<dbReference type="Proteomes" id="UP000015100">
    <property type="component" value="Unassembled WGS sequence"/>
</dbReference>
<sequence length="192" mass="21504">MQDNSDISESRHLPVGAKAKATVRTHDTMQSTSYSDISPVTAFAAFGLFWTLLSIRVLMLWVSSSEFQPAPILPSDKPTGAELIALNLFQYQSVILACVMVIFFVIAPWYADPLPSRARHPSDSDKEDIWLDARLMLGAVFCMFTDSYLNAYDYVFAWNAHAMNFGSWAKFMPFAQQSASSRYGVGILWVIP</sequence>
<protein>
    <submittedName>
        <fullName evidence="2">Uncharacterized protein</fullName>
    </submittedName>
</protein>
<keyword evidence="1" id="KW-0472">Membrane</keyword>
<dbReference type="AlphaFoldDB" id="S8BIE1"/>
<organism evidence="2 3">
    <name type="scientific">Dactylellina haptotyla (strain CBS 200.50)</name>
    <name type="common">Nematode-trapping fungus</name>
    <name type="synonym">Monacrosporium haptotylum</name>
    <dbReference type="NCBI Taxonomy" id="1284197"/>
    <lineage>
        <taxon>Eukaryota</taxon>
        <taxon>Fungi</taxon>
        <taxon>Dikarya</taxon>
        <taxon>Ascomycota</taxon>
        <taxon>Pezizomycotina</taxon>
        <taxon>Orbiliomycetes</taxon>
        <taxon>Orbiliales</taxon>
        <taxon>Orbiliaceae</taxon>
        <taxon>Dactylellina</taxon>
    </lineage>
</organism>
<proteinExistence type="predicted"/>
<dbReference type="EMBL" id="AQGS01000494">
    <property type="protein sequence ID" value="EPS39078.1"/>
    <property type="molecule type" value="Genomic_DNA"/>
</dbReference>
<evidence type="ECO:0000313" key="2">
    <source>
        <dbReference type="EMBL" id="EPS39078.1"/>
    </source>
</evidence>
<reference evidence="2 3" key="1">
    <citation type="journal article" date="2013" name="PLoS Genet.">
        <title>Genomic mechanisms accounting for the adaptation to parasitism in nematode-trapping fungi.</title>
        <authorList>
            <person name="Meerupati T."/>
            <person name="Andersson K.M."/>
            <person name="Friman E."/>
            <person name="Kumar D."/>
            <person name="Tunlid A."/>
            <person name="Ahren D."/>
        </authorList>
    </citation>
    <scope>NUCLEOTIDE SEQUENCE [LARGE SCALE GENOMIC DNA]</scope>
    <source>
        <strain evidence="2 3">CBS 200.50</strain>
    </source>
</reference>
<keyword evidence="1" id="KW-0812">Transmembrane</keyword>
<dbReference type="OrthoDB" id="5314461at2759"/>
<name>S8BIE1_DACHA</name>
<feature type="transmembrane region" description="Helical" evidence="1">
    <location>
        <begin position="40"/>
        <end position="62"/>
    </location>
</feature>
<comment type="caution">
    <text evidence="2">The sequence shown here is derived from an EMBL/GenBank/DDBJ whole genome shotgun (WGS) entry which is preliminary data.</text>
</comment>
<evidence type="ECO:0000256" key="1">
    <source>
        <dbReference type="SAM" id="Phobius"/>
    </source>
</evidence>
<dbReference type="eggNOG" id="ENOG502SVKH">
    <property type="taxonomic scope" value="Eukaryota"/>
</dbReference>
<evidence type="ECO:0000313" key="3">
    <source>
        <dbReference type="Proteomes" id="UP000015100"/>
    </source>
</evidence>
<reference evidence="3" key="2">
    <citation type="submission" date="2013-04" db="EMBL/GenBank/DDBJ databases">
        <title>Genomic mechanisms accounting for the adaptation to parasitism in nematode-trapping fungi.</title>
        <authorList>
            <person name="Ahren D.G."/>
        </authorList>
    </citation>
    <scope>NUCLEOTIDE SEQUENCE [LARGE SCALE GENOMIC DNA]</scope>
    <source>
        <strain evidence="3">CBS 200.50</strain>
    </source>
</reference>
<gene>
    <name evidence="2" type="ORF">H072_7168</name>
</gene>
<keyword evidence="1" id="KW-1133">Transmembrane helix</keyword>